<keyword evidence="3" id="KW-1185">Reference proteome</keyword>
<evidence type="ECO:0000259" key="1">
    <source>
        <dbReference type="Pfam" id="PF00144"/>
    </source>
</evidence>
<organism evidence="2 3">
    <name type="scientific">Neobacillus mesonae</name>
    <dbReference type="NCBI Taxonomy" id="1193713"/>
    <lineage>
        <taxon>Bacteria</taxon>
        <taxon>Bacillati</taxon>
        <taxon>Bacillota</taxon>
        <taxon>Bacilli</taxon>
        <taxon>Bacillales</taxon>
        <taxon>Bacillaceae</taxon>
        <taxon>Neobacillus</taxon>
    </lineage>
</organism>
<evidence type="ECO:0000313" key="3">
    <source>
        <dbReference type="Proteomes" id="UP000282892"/>
    </source>
</evidence>
<dbReference type="Pfam" id="PF00144">
    <property type="entry name" value="Beta-lactamase"/>
    <property type="match status" value="1"/>
</dbReference>
<evidence type="ECO:0000313" key="2">
    <source>
        <dbReference type="EMBL" id="AZU62468.1"/>
    </source>
</evidence>
<dbReference type="KEGG" id="nmk:CHR53_14935"/>
<sequence>METKKVVKIFNRTIKSKQIHESVLFVENMNGDFSYKYEYGGKNIDSPLLMASITKLFTTTCILILREQGKLSLDDKVTSFFDNRTLSGIHEYKGQEYSSKLTISNLLFQTSGLPDAYEESKNNLKKRVLHEDVHINFDEMITLTKQLKPHFAPDTMKRAHYADVNFNILGEIIETITNSSLEDVYKSLIYKPLRLVKTYLPKSEHDFIPSIYYKENAISRPKFIKSCRASGGGISTARELMIFIKAFFGGKLFKKDVFHQLGKYNKLQTSMYPIQYGGGYMRIPLNGLSTLFMGNGELVGHSGSTGSFAFYFPDKSLFLVGDVNQLANPALPIRLAMRLAISIK</sequence>
<reference evidence="2 3" key="1">
    <citation type="submission" date="2017-07" db="EMBL/GenBank/DDBJ databases">
        <title>The complete genome sequence of Bacillus mesonae strain H20-5, an efficient strain improving plant abiotic stress resistance.</title>
        <authorList>
            <person name="Kim S.Y."/>
            <person name="Song H."/>
            <person name="Sang M.K."/>
            <person name="Weon H.-Y."/>
            <person name="Song J."/>
        </authorList>
    </citation>
    <scope>NUCLEOTIDE SEQUENCE [LARGE SCALE GENOMIC DNA]</scope>
    <source>
        <strain evidence="2 3">H20-5</strain>
    </source>
</reference>
<dbReference type="InterPro" id="IPR012338">
    <property type="entry name" value="Beta-lactam/transpept-like"/>
</dbReference>
<dbReference type="SUPFAM" id="SSF56601">
    <property type="entry name" value="beta-lactamase/transpeptidase-like"/>
    <property type="match status" value="1"/>
</dbReference>
<dbReference type="Gene3D" id="3.40.710.10">
    <property type="entry name" value="DD-peptidase/beta-lactamase superfamily"/>
    <property type="match status" value="1"/>
</dbReference>
<dbReference type="RefSeq" id="WP_127487177.1">
    <property type="nucleotide sequence ID" value="NZ_CP022572.1"/>
</dbReference>
<gene>
    <name evidence="2" type="ORF">CHR53_14935</name>
</gene>
<dbReference type="InterPro" id="IPR001466">
    <property type="entry name" value="Beta-lactam-related"/>
</dbReference>
<proteinExistence type="predicted"/>
<dbReference type="AlphaFoldDB" id="A0A3T0HZX1"/>
<accession>A0A3T0HZX1</accession>
<protein>
    <recommendedName>
        <fullName evidence="1">Beta-lactamase-related domain-containing protein</fullName>
    </recommendedName>
</protein>
<name>A0A3T0HZX1_9BACI</name>
<feature type="domain" description="Beta-lactamase-related" evidence="1">
    <location>
        <begin position="45"/>
        <end position="328"/>
    </location>
</feature>
<dbReference type="EMBL" id="CP022572">
    <property type="protein sequence ID" value="AZU62468.1"/>
    <property type="molecule type" value="Genomic_DNA"/>
</dbReference>
<dbReference type="Proteomes" id="UP000282892">
    <property type="component" value="Chromosome"/>
</dbReference>
<dbReference type="OrthoDB" id="9803467at2"/>
<dbReference type="InterPro" id="IPR050789">
    <property type="entry name" value="Diverse_Enzym_Activities"/>
</dbReference>
<dbReference type="PANTHER" id="PTHR43283">
    <property type="entry name" value="BETA-LACTAMASE-RELATED"/>
    <property type="match status" value="1"/>
</dbReference>